<dbReference type="RefSeq" id="WP_156196986.1">
    <property type="nucleotide sequence ID" value="NZ_QTZN02000053.1"/>
</dbReference>
<evidence type="ECO:0000313" key="3">
    <source>
        <dbReference type="Proteomes" id="UP000285951"/>
    </source>
</evidence>
<dbReference type="EMBL" id="QTZN02000053">
    <property type="protein sequence ID" value="MVB08791.1"/>
    <property type="molecule type" value="Genomic_DNA"/>
</dbReference>
<sequence length="180" mass="20698">MDFSEKWYFDGESGCEVCQAATNFYDEEPERPHENCDCDISQVGEGEGEAEGYQFDTITRNHTSFYTEEITLAPLHNMCAFQYEVSISIDSSDYESEILSELDTDDNDVREINHSNIEINETFDLERGQGADPVVIVTFNITQLIEERTCNGEFDEVLTDEIYINIDYELVENVSQDIDY</sequence>
<gene>
    <name evidence="2" type="ORF">DWB62_017355</name>
    <name evidence="1" type="ORF">GNY23_17355</name>
</gene>
<dbReference type="Proteomes" id="UP000462449">
    <property type="component" value="Unassembled WGS sequence"/>
</dbReference>
<dbReference type="Proteomes" id="UP000285951">
    <property type="component" value="Unassembled WGS sequence"/>
</dbReference>
<organism evidence="1 4">
    <name type="scientific">Labilibaculum euxinus</name>
    <dbReference type="NCBI Taxonomy" id="2686357"/>
    <lineage>
        <taxon>Bacteria</taxon>
        <taxon>Pseudomonadati</taxon>
        <taxon>Bacteroidota</taxon>
        <taxon>Bacteroidia</taxon>
        <taxon>Marinilabiliales</taxon>
        <taxon>Marinifilaceae</taxon>
        <taxon>Labilibaculum</taxon>
    </lineage>
</organism>
<dbReference type="AlphaFoldDB" id="A0A7M4DAA7"/>
<keyword evidence="3" id="KW-1185">Reference proteome</keyword>
<evidence type="ECO:0000313" key="2">
    <source>
        <dbReference type="EMBL" id="MVB08791.1"/>
    </source>
</evidence>
<protein>
    <submittedName>
        <fullName evidence="1">Uncharacterized protein</fullName>
    </submittedName>
</protein>
<dbReference type="OrthoDB" id="5452822at2"/>
<evidence type="ECO:0000313" key="1">
    <source>
        <dbReference type="EMBL" id="MUP39586.1"/>
    </source>
</evidence>
<reference evidence="1 4" key="2">
    <citation type="submission" date="2019-12" db="EMBL/GenBank/DDBJ databases">
        <title>Draft genome sequence of Labilibaculum sp. strain 44 isolated from deep waters of Black Sea.</title>
        <authorList>
            <person name="Yadav S."/>
            <person name="Villanueva L."/>
        </authorList>
    </citation>
    <scope>NUCLEOTIDE SEQUENCE [LARGE SCALE GENOMIC DNA]</scope>
    <source>
        <strain evidence="1 4">44</strain>
    </source>
</reference>
<name>A0A7M4DAA7_9BACT</name>
<evidence type="ECO:0000313" key="4">
    <source>
        <dbReference type="Proteomes" id="UP000462449"/>
    </source>
</evidence>
<dbReference type="EMBL" id="WOTW01000053">
    <property type="protein sequence ID" value="MUP39586.1"/>
    <property type="molecule type" value="Genomic_DNA"/>
</dbReference>
<comment type="caution">
    <text evidence="1">The sequence shown here is derived from an EMBL/GenBank/DDBJ whole genome shotgun (WGS) entry which is preliminary data.</text>
</comment>
<accession>A0A7M4DAA7</accession>
<reference evidence="2 3" key="1">
    <citation type="submission" date="2019-11" db="EMBL/GenBank/DDBJ databases">
        <title>Draft genome sequence of Labilibaculum sp. strain SYP isolated from Black Sea.</title>
        <authorList>
            <person name="Yadav S."/>
            <person name="Villanueva L."/>
        </authorList>
    </citation>
    <scope>NUCLEOTIDE SEQUENCE [LARGE SCALE GENOMIC DNA]</scope>
    <source>
        <strain evidence="2 3">44</strain>
    </source>
</reference>
<proteinExistence type="predicted"/>